<gene>
    <name evidence="1" type="ORF">U0070_022497</name>
</gene>
<evidence type="ECO:0000313" key="1">
    <source>
        <dbReference type="EMBL" id="KAK7804189.1"/>
    </source>
</evidence>
<keyword evidence="2" id="KW-1185">Reference proteome</keyword>
<evidence type="ECO:0000313" key="2">
    <source>
        <dbReference type="Proteomes" id="UP001488838"/>
    </source>
</evidence>
<reference evidence="1 2" key="1">
    <citation type="journal article" date="2023" name="bioRxiv">
        <title>Conserved and derived expression patterns and positive selection on dental genes reveal complex evolutionary context of ever-growing rodent molars.</title>
        <authorList>
            <person name="Calamari Z.T."/>
            <person name="Song A."/>
            <person name="Cohen E."/>
            <person name="Akter M."/>
            <person name="Roy R.D."/>
            <person name="Hallikas O."/>
            <person name="Christensen M.M."/>
            <person name="Li P."/>
            <person name="Marangoni P."/>
            <person name="Jernvall J."/>
            <person name="Klein O.D."/>
        </authorList>
    </citation>
    <scope>NUCLEOTIDE SEQUENCE [LARGE SCALE GENOMIC DNA]</scope>
    <source>
        <strain evidence="1">V071</strain>
    </source>
</reference>
<dbReference type="EMBL" id="JBBHLL010000391">
    <property type="protein sequence ID" value="KAK7804189.1"/>
    <property type="molecule type" value="Genomic_DNA"/>
</dbReference>
<dbReference type="Proteomes" id="UP001488838">
    <property type="component" value="Unassembled WGS sequence"/>
</dbReference>
<name>A0AAW0HMR4_MYOGA</name>
<accession>A0AAW0HMR4</accession>
<protein>
    <submittedName>
        <fullName evidence="1">Uncharacterized protein</fullName>
    </submittedName>
</protein>
<comment type="caution">
    <text evidence="1">The sequence shown here is derived from an EMBL/GenBank/DDBJ whole genome shotgun (WGS) entry which is preliminary data.</text>
</comment>
<dbReference type="AlphaFoldDB" id="A0AAW0HMR4"/>
<sequence>MKHTAPHPAIRPLLITTCMGPVEGCLLSLAYGGDAFRRGAPSIQRSTYPAPGLKAELDT</sequence>
<proteinExistence type="predicted"/>
<organism evidence="1 2">
    <name type="scientific">Myodes glareolus</name>
    <name type="common">Bank vole</name>
    <name type="synonym">Clethrionomys glareolus</name>
    <dbReference type="NCBI Taxonomy" id="447135"/>
    <lineage>
        <taxon>Eukaryota</taxon>
        <taxon>Metazoa</taxon>
        <taxon>Chordata</taxon>
        <taxon>Craniata</taxon>
        <taxon>Vertebrata</taxon>
        <taxon>Euteleostomi</taxon>
        <taxon>Mammalia</taxon>
        <taxon>Eutheria</taxon>
        <taxon>Euarchontoglires</taxon>
        <taxon>Glires</taxon>
        <taxon>Rodentia</taxon>
        <taxon>Myomorpha</taxon>
        <taxon>Muroidea</taxon>
        <taxon>Cricetidae</taxon>
        <taxon>Arvicolinae</taxon>
        <taxon>Myodes</taxon>
    </lineage>
</organism>